<feature type="compositionally biased region" description="Basic and acidic residues" evidence="1">
    <location>
        <begin position="25"/>
        <end position="40"/>
    </location>
</feature>
<dbReference type="GO" id="GO:0045292">
    <property type="term" value="P:mRNA cis splicing, via spliceosome"/>
    <property type="evidence" value="ECO:0007669"/>
    <property type="project" value="InterPro"/>
</dbReference>
<protein>
    <submittedName>
        <fullName evidence="3">Uncharacterized protein</fullName>
    </submittedName>
</protein>
<reference evidence="3" key="1">
    <citation type="submission" date="2019-03" db="EMBL/GenBank/DDBJ databases">
        <authorList>
            <person name="Mank J."/>
            <person name="Almeida P."/>
        </authorList>
    </citation>
    <scope>NUCLEOTIDE SEQUENCE</scope>
    <source>
        <strain evidence="3">78183</strain>
    </source>
</reference>
<dbReference type="InterPro" id="IPR040052">
    <property type="entry name" value="RBM17"/>
</dbReference>
<feature type="compositionally biased region" description="Basic residues" evidence="1">
    <location>
        <begin position="1"/>
        <end position="11"/>
    </location>
</feature>
<evidence type="ECO:0000256" key="2">
    <source>
        <dbReference type="SAM" id="Phobius"/>
    </source>
</evidence>
<keyword evidence="2" id="KW-0472">Membrane</keyword>
<sequence>MAKMGGRRARLGKQEQGITTPLVAKKTDRRAGESKPEKKVKSVNFNGTPTRVLLLRNMAQAGAFFTAPNVVYCYEGKMLRCQELIKCRESSGLLIETMKFLYERILAFRLTFGTEDLVLLATVFLQNVLSLFFLESLDSLES</sequence>
<evidence type="ECO:0000256" key="1">
    <source>
        <dbReference type="SAM" id="MobiDB-lite"/>
    </source>
</evidence>
<dbReference type="PANTHER" id="PTHR13288">
    <property type="entry name" value="SPLICING FACTOR 45 SPF45"/>
    <property type="match status" value="1"/>
</dbReference>
<keyword evidence="2" id="KW-0812">Transmembrane</keyword>
<evidence type="ECO:0000313" key="3">
    <source>
        <dbReference type="EMBL" id="VFU62605.1"/>
    </source>
</evidence>
<feature type="region of interest" description="Disordered" evidence="1">
    <location>
        <begin position="1"/>
        <end position="41"/>
    </location>
</feature>
<dbReference type="EMBL" id="CAADRP010002154">
    <property type="protein sequence ID" value="VFU62605.1"/>
    <property type="molecule type" value="Genomic_DNA"/>
</dbReference>
<organism evidence="3">
    <name type="scientific">Salix viminalis</name>
    <name type="common">Common osier</name>
    <name type="synonym">Basket willow</name>
    <dbReference type="NCBI Taxonomy" id="40686"/>
    <lineage>
        <taxon>Eukaryota</taxon>
        <taxon>Viridiplantae</taxon>
        <taxon>Streptophyta</taxon>
        <taxon>Embryophyta</taxon>
        <taxon>Tracheophyta</taxon>
        <taxon>Spermatophyta</taxon>
        <taxon>Magnoliopsida</taxon>
        <taxon>eudicotyledons</taxon>
        <taxon>Gunneridae</taxon>
        <taxon>Pentapetalae</taxon>
        <taxon>rosids</taxon>
        <taxon>fabids</taxon>
        <taxon>Malpighiales</taxon>
        <taxon>Salicaceae</taxon>
        <taxon>Saliceae</taxon>
        <taxon>Salix</taxon>
    </lineage>
</organism>
<gene>
    <name evidence="3" type="ORF">SVIM_LOCUS473843</name>
</gene>
<keyword evidence="2" id="KW-1133">Transmembrane helix</keyword>
<dbReference type="GO" id="GO:0071011">
    <property type="term" value="C:precatalytic spliceosome"/>
    <property type="evidence" value="ECO:0007669"/>
    <property type="project" value="TreeGrafter"/>
</dbReference>
<proteinExistence type="predicted"/>
<feature type="transmembrane region" description="Helical" evidence="2">
    <location>
        <begin position="117"/>
        <end position="134"/>
    </location>
</feature>
<dbReference type="AlphaFoldDB" id="A0A6N2NJT3"/>
<accession>A0A6N2NJT3</accession>
<dbReference type="PANTHER" id="PTHR13288:SF8">
    <property type="entry name" value="SPLICING FACTOR 45"/>
    <property type="match status" value="1"/>
</dbReference>
<name>A0A6N2NJT3_SALVM</name>